<dbReference type="EMBL" id="CP002403">
    <property type="protein sequence ID" value="ADU22136.1"/>
    <property type="molecule type" value="Genomic_DNA"/>
</dbReference>
<feature type="chain" id="PRO_5038479282" description="Lipoprotein" evidence="2">
    <location>
        <begin position="23"/>
        <end position="209"/>
    </location>
</feature>
<feature type="compositionally biased region" description="Basic and acidic residues" evidence="1">
    <location>
        <begin position="42"/>
        <end position="54"/>
    </location>
</feature>
<dbReference type="eggNOG" id="ENOG5033VT4">
    <property type="taxonomic scope" value="Bacteria"/>
</dbReference>
<dbReference type="KEGG" id="ral:Rumal_1636"/>
<name>E6UHT7_RUMA7</name>
<dbReference type="RefSeq" id="WP_013498301.1">
    <property type="nucleotide sequence ID" value="NC_014833.1"/>
</dbReference>
<dbReference type="OrthoDB" id="114026at2"/>
<evidence type="ECO:0000256" key="1">
    <source>
        <dbReference type="SAM" id="MobiDB-lite"/>
    </source>
</evidence>
<reference evidence="3 4" key="1">
    <citation type="journal article" date="2011" name="J. Bacteriol.">
        <title>Complete genome of the cellulolytic ruminal bacterium Ruminococcus albus 7.</title>
        <authorList>
            <person name="Suen G."/>
            <person name="Stevenson D.M."/>
            <person name="Bruce D.C."/>
            <person name="Chertkov O."/>
            <person name="Copeland A."/>
            <person name="Cheng J.F."/>
            <person name="Detter C."/>
            <person name="Detter J.C."/>
            <person name="Goodwin L.A."/>
            <person name="Han C.S."/>
            <person name="Hauser L.J."/>
            <person name="Ivanova N.N."/>
            <person name="Kyrpides N.C."/>
            <person name="Land M.L."/>
            <person name="Lapidus A."/>
            <person name="Lucas S."/>
            <person name="Ovchinnikova G."/>
            <person name="Pitluck S."/>
            <person name="Tapia R."/>
            <person name="Woyke T."/>
            <person name="Boyum J."/>
            <person name="Mead D."/>
            <person name="Weimer P.J."/>
        </authorList>
    </citation>
    <scope>NUCLEOTIDE SEQUENCE [LARGE SCALE GENOMIC DNA]</scope>
    <source>
        <strain evidence="4">ATCC 27210 / DSM 20455 / JCM 14654 / NCDO 2250 / 7</strain>
    </source>
</reference>
<dbReference type="AlphaFoldDB" id="E6UHT7"/>
<evidence type="ECO:0008006" key="5">
    <source>
        <dbReference type="Google" id="ProtNLM"/>
    </source>
</evidence>
<dbReference type="PROSITE" id="PS51257">
    <property type="entry name" value="PROKAR_LIPOPROTEIN"/>
    <property type="match status" value="1"/>
</dbReference>
<dbReference type="STRING" id="697329.Rumal_1636"/>
<proteinExistence type="predicted"/>
<sequence precursor="true">MKKKIIFAVMLASLLTACSNNNSESKTKDKVSSEAEVSAGSSEKKVQDTKEIPVKDSSSAELTEELITEMNEAAEEEEGILISSEDIQLADTDGMGTNYTFQYDGETYNAIYTPDNWKIIDSYKITSEADMIIICTALASIHPVRGSDGESLREPWDMAYEWVQHNIAYNILPDGDKWKDNAKDVDINPADQNKSLYEMYKNKTGGNLM</sequence>
<organism evidence="3 4">
    <name type="scientific">Ruminococcus albus (strain ATCC 27210 / DSM 20455 / JCM 14654 / NCDO 2250 / 7)</name>
    <dbReference type="NCBI Taxonomy" id="697329"/>
    <lineage>
        <taxon>Bacteria</taxon>
        <taxon>Bacillati</taxon>
        <taxon>Bacillota</taxon>
        <taxon>Clostridia</taxon>
        <taxon>Eubacteriales</taxon>
        <taxon>Oscillospiraceae</taxon>
        <taxon>Ruminococcus</taxon>
    </lineage>
</organism>
<evidence type="ECO:0000256" key="2">
    <source>
        <dbReference type="SAM" id="SignalP"/>
    </source>
</evidence>
<evidence type="ECO:0000313" key="4">
    <source>
        <dbReference type="Proteomes" id="UP000006919"/>
    </source>
</evidence>
<feature type="signal peptide" evidence="2">
    <location>
        <begin position="1"/>
        <end position="22"/>
    </location>
</feature>
<accession>E6UHT7</accession>
<gene>
    <name evidence="3" type="ordered locus">Rumal_1636</name>
</gene>
<evidence type="ECO:0000313" key="3">
    <source>
        <dbReference type="EMBL" id="ADU22136.1"/>
    </source>
</evidence>
<dbReference type="Proteomes" id="UP000006919">
    <property type="component" value="Chromosome"/>
</dbReference>
<feature type="region of interest" description="Disordered" evidence="1">
    <location>
        <begin position="20"/>
        <end position="59"/>
    </location>
</feature>
<keyword evidence="2" id="KW-0732">Signal</keyword>
<dbReference type="HOGENOM" id="CLU_1314635_0_0_9"/>
<protein>
    <recommendedName>
        <fullName evidence="5">Lipoprotein</fullName>
    </recommendedName>
</protein>